<keyword evidence="2" id="KW-1185">Reference proteome</keyword>
<dbReference type="Proteomes" id="UP001337655">
    <property type="component" value="Unassembled WGS sequence"/>
</dbReference>
<evidence type="ECO:0000313" key="2">
    <source>
        <dbReference type="Proteomes" id="UP001337655"/>
    </source>
</evidence>
<dbReference type="AlphaFoldDB" id="A0AAV9NYL3"/>
<gene>
    <name evidence="1" type="ORF">LTR77_010131</name>
</gene>
<proteinExistence type="predicted"/>
<comment type="caution">
    <text evidence="1">The sequence shown here is derived from an EMBL/GenBank/DDBJ whole genome shotgun (WGS) entry which is preliminary data.</text>
</comment>
<evidence type="ECO:0000313" key="1">
    <source>
        <dbReference type="EMBL" id="KAK5164040.1"/>
    </source>
</evidence>
<sequence length="61" mass="6921">MADFFVATLAPMHEFISSVEPETYDPHCVRVDPHSDPCPRGPDGWETMQLMCTLEIVAWGR</sequence>
<name>A0AAV9NYL3_9PEZI</name>
<protein>
    <submittedName>
        <fullName evidence="1">Uncharacterized protein</fullName>
    </submittedName>
</protein>
<reference evidence="1 2" key="1">
    <citation type="submission" date="2023-08" db="EMBL/GenBank/DDBJ databases">
        <title>Black Yeasts Isolated from many extreme environments.</title>
        <authorList>
            <person name="Coleine C."/>
            <person name="Stajich J.E."/>
            <person name="Selbmann L."/>
        </authorList>
    </citation>
    <scope>NUCLEOTIDE SEQUENCE [LARGE SCALE GENOMIC DNA]</scope>
    <source>
        <strain evidence="1 2">CCFEE 5935</strain>
    </source>
</reference>
<organism evidence="1 2">
    <name type="scientific">Saxophila tyrrhenica</name>
    <dbReference type="NCBI Taxonomy" id="1690608"/>
    <lineage>
        <taxon>Eukaryota</taxon>
        <taxon>Fungi</taxon>
        <taxon>Dikarya</taxon>
        <taxon>Ascomycota</taxon>
        <taxon>Pezizomycotina</taxon>
        <taxon>Dothideomycetes</taxon>
        <taxon>Dothideomycetidae</taxon>
        <taxon>Mycosphaerellales</taxon>
        <taxon>Extremaceae</taxon>
        <taxon>Saxophila</taxon>
    </lineage>
</organism>
<dbReference type="RefSeq" id="XP_064654368.1">
    <property type="nucleotide sequence ID" value="XM_064807354.1"/>
</dbReference>
<dbReference type="GeneID" id="89931460"/>
<dbReference type="EMBL" id="JAVRRT010000021">
    <property type="protein sequence ID" value="KAK5164040.1"/>
    <property type="molecule type" value="Genomic_DNA"/>
</dbReference>
<accession>A0AAV9NYL3</accession>